<gene>
    <name evidence="4" type="ORF">COS11_01470</name>
</gene>
<evidence type="ECO:0000256" key="1">
    <source>
        <dbReference type="PROSITE-ProRule" id="PRU00339"/>
    </source>
</evidence>
<accession>A0A2M7E9Z5</accession>
<dbReference type="Pfam" id="PF01464">
    <property type="entry name" value="SLT"/>
    <property type="match status" value="1"/>
</dbReference>
<feature type="repeat" description="TPR" evidence="1">
    <location>
        <begin position="53"/>
        <end position="86"/>
    </location>
</feature>
<dbReference type="AlphaFoldDB" id="A0A2M7E9Z5"/>
<dbReference type="InterPro" id="IPR011990">
    <property type="entry name" value="TPR-like_helical_dom_sf"/>
</dbReference>
<dbReference type="Proteomes" id="UP000228886">
    <property type="component" value="Unassembled WGS sequence"/>
</dbReference>
<organism evidence="4 5">
    <name type="scientific">bacterium (Candidatus Ratteibacteria) CG01_land_8_20_14_3_00_40_19</name>
    <dbReference type="NCBI Taxonomy" id="2014290"/>
    <lineage>
        <taxon>Bacteria</taxon>
        <taxon>Candidatus Ratteibacteria</taxon>
    </lineage>
</organism>
<keyword evidence="1" id="KW-0802">TPR repeat</keyword>
<comment type="caution">
    <text evidence="4">The sequence shown here is derived from an EMBL/GenBank/DDBJ whole genome shotgun (WGS) entry which is preliminary data.</text>
</comment>
<dbReference type="CDD" id="cd13401">
    <property type="entry name" value="Slt70-like"/>
    <property type="match status" value="1"/>
</dbReference>
<proteinExistence type="predicted"/>
<dbReference type="Pfam" id="PF13432">
    <property type="entry name" value="TPR_16"/>
    <property type="match status" value="1"/>
</dbReference>
<dbReference type="Pfam" id="PF13181">
    <property type="entry name" value="TPR_8"/>
    <property type="match status" value="3"/>
</dbReference>
<dbReference type="SUPFAM" id="SSF53955">
    <property type="entry name" value="Lysozyme-like"/>
    <property type="match status" value="1"/>
</dbReference>
<dbReference type="PANTHER" id="PTHR37423">
    <property type="entry name" value="SOLUBLE LYTIC MUREIN TRANSGLYCOSYLASE-RELATED"/>
    <property type="match status" value="1"/>
</dbReference>
<dbReference type="PROSITE" id="PS50005">
    <property type="entry name" value="TPR"/>
    <property type="match status" value="1"/>
</dbReference>
<evidence type="ECO:0000256" key="2">
    <source>
        <dbReference type="SAM" id="SignalP"/>
    </source>
</evidence>
<name>A0A2M7E9Z5_9BACT</name>
<evidence type="ECO:0000313" key="4">
    <source>
        <dbReference type="EMBL" id="PIV64572.1"/>
    </source>
</evidence>
<reference evidence="5" key="1">
    <citation type="submission" date="2017-09" db="EMBL/GenBank/DDBJ databases">
        <title>Depth-based differentiation of microbial function through sediment-hosted aquifers and enrichment of novel symbionts in the deep terrestrial subsurface.</title>
        <authorList>
            <person name="Probst A.J."/>
            <person name="Ladd B."/>
            <person name="Jarett J.K."/>
            <person name="Geller-Mcgrath D.E."/>
            <person name="Sieber C.M.K."/>
            <person name="Emerson J.B."/>
            <person name="Anantharaman K."/>
            <person name="Thomas B.C."/>
            <person name="Malmstrom R."/>
            <person name="Stieglmeier M."/>
            <person name="Klingl A."/>
            <person name="Woyke T."/>
            <person name="Ryan C.M."/>
            <person name="Banfield J.F."/>
        </authorList>
    </citation>
    <scope>NUCLEOTIDE SEQUENCE [LARGE SCALE GENOMIC DNA]</scope>
</reference>
<dbReference type="Gene3D" id="1.25.40.10">
    <property type="entry name" value="Tetratricopeptide repeat domain"/>
    <property type="match status" value="4"/>
</dbReference>
<sequence>MKKSLFPFLALFLLLVLRRHAAGEEFPYREIQQAVEGKNYSLALKLSEQLPEKERFYLSGVLKEKLDRYQEAIKSFQKYLELEEPKLLADDALFHIVSDYYYLRNFAQAILWYEKAEPFFKKGPLKPRVLRELAKSYEKMNQFQKAIETYQRLEKDEEGLFHLANLYKKLGNKEEAIKVFWNLVEDFSRNPLSLEAIRYLESLQKCFSPEEEYSLAYVFYRNRLYREAEKRFSLLLRRREISSSLFAKVHYFRGKSFFYLSDYEKALEEYDQIYPESSELHYEKGRALQKLKRYQEAISEYEIAADGESLWQATRCYAKLKNYSGAAKTLEKLFYSSPKEEVRAKASYFLGKYSEELGYDEKAKTAYNRITQLPYTFYSYRACQEGKINYPNFTKNIQDIDPPLPMNDDKIYLSQLNKKNPELQKALLLLKLGISEEAISELKKMEKKVYNQEERWILFYLYQEARAYPEAIALGTVIKEKKLRYPLYYQALIEQYSKKYNLDPYLVFSILWQESRFGKGDVSSASAIGLMQIIPPTGEWIAKRMNQRDYRTEKLFEPEVNIAFGCYYFRQLLNTFDSNTVLSLCAYNAGPERTASWLKEENDLDEFVENIPFSETYHYVKKVISAYQEYQSLYK</sequence>
<dbReference type="PANTHER" id="PTHR37423:SF2">
    <property type="entry name" value="MEMBRANE-BOUND LYTIC MUREIN TRANSGLYCOSYLASE C"/>
    <property type="match status" value="1"/>
</dbReference>
<dbReference type="SUPFAM" id="SSF48452">
    <property type="entry name" value="TPR-like"/>
    <property type="match status" value="2"/>
</dbReference>
<dbReference type="Pfam" id="PF13174">
    <property type="entry name" value="TPR_6"/>
    <property type="match status" value="1"/>
</dbReference>
<dbReference type="Gene3D" id="1.10.530.10">
    <property type="match status" value="1"/>
</dbReference>
<feature type="signal peptide" evidence="2">
    <location>
        <begin position="1"/>
        <end position="21"/>
    </location>
</feature>
<protein>
    <recommendedName>
        <fullName evidence="3">Transglycosylase SLT domain-containing protein</fullName>
    </recommendedName>
</protein>
<evidence type="ECO:0000313" key="5">
    <source>
        <dbReference type="Proteomes" id="UP000228886"/>
    </source>
</evidence>
<dbReference type="InterPro" id="IPR023346">
    <property type="entry name" value="Lysozyme-like_dom_sf"/>
</dbReference>
<feature type="domain" description="Transglycosylase SLT" evidence="3">
    <location>
        <begin position="492"/>
        <end position="606"/>
    </location>
</feature>
<evidence type="ECO:0000259" key="3">
    <source>
        <dbReference type="Pfam" id="PF01464"/>
    </source>
</evidence>
<dbReference type="InterPro" id="IPR008258">
    <property type="entry name" value="Transglycosylase_SLT_dom_1"/>
</dbReference>
<dbReference type="SMART" id="SM00028">
    <property type="entry name" value="TPR"/>
    <property type="match status" value="7"/>
</dbReference>
<dbReference type="InterPro" id="IPR019734">
    <property type="entry name" value="TPR_rpt"/>
</dbReference>
<feature type="chain" id="PRO_5014967237" description="Transglycosylase SLT domain-containing protein" evidence="2">
    <location>
        <begin position="22"/>
        <end position="635"/>
    </location>
</feature>
<keyword evidence="2" id="KW-0732">Signal</keyword>
<dbReference type="EMBL" id="PETL01000075">
    <property type="protein sequence ID" value="PIV64572.1"/>
    <property type="molecule type" value="Genomic_DNA"/>
</dbReference>